<dbReference type="Gene3D" id="3.30.70.250">
    <property type="entry name" value="Malonyl-CoA ACP transacylase, ACP-binding"/>
    <property type="match status" value="1"/>
</dbReference>
<evidence type="ECO:0000256" key="7">
    <source>
        <dbReference type="PIRSR" id="PIRSR000446-1"/>
    </source>
</evidence>
<dbReference type="InterPro" id="IPR004410">
    <property type="entry name" value="Malonyl_CoA-ACP_transAc_FabD"/>
</dbReference>
<proteinExistence type="inferred from homology"/>
<evidence type="ECO:0000256" key="2">
    <source>
        <dbReference type="ARBA" id="ARBA00018953"/>
    </source>
</evidence>
<dbReference type="InterPro" id="IPR016035">
    <property type="entry name" value="Acyl_Trfase/lysoPLipase"/>
</dbReference>
<dbReference type="EMBL" id="JAALLS010000001">
    <property type="protein sequence ID" value="NGP86934.1"/>
    <property type="molecule type" value="Genomic_DNA"/>
</dbReference>
<dbReference type="SUPFAM" id="SSF55048">
    <property type="entry name" value="Probable ACP-binding domain of malonyl-CoA ACP transacylase"/>
    <property type="match status" value="1"/>
</dbReference>
<dbReference type="Gene3D" id="3.40.366.10">
    <property type="entry name" value="Malonyl-Coenzyme A Acyl Carrier Protein, domain 2"/>
    <property type="match status" value="1"/>
</dbReference>
<dbReference type="NCBIfam" id="TIGR00128">
    <property type="entry name" value="fabD"/>
    <property type="match status" value="1"/>
</dbReference>
<dbReference type="InterPro" id="IPR016036">
    <property type="entry name" value="Malonyl_transacylase_ACP-bd"/>
</dbReference>
<dbReference type="SMART" id="SM00827">
    <property type="entry name" value="PKS_AT"/>
    <property type="match status" value="1"/>
</dbReference>
<dbReference type="FunFam" id="3.30.70.250:FF:000001">
    <property type="entry name" value="Malonyl CoA-acyl carrier protein transacylase"/>
    <property type="match status" value="1"/>
</dbReference>
<feature type="active site" evidence="7">
    <location>
        <position position="198"/>
    </location>
</feature>
<sequence length="295" mass="32338">MSSAYLFPGQGAQSVGMGKTHYEQDETFASYVDRANEILGFDLKEIMFEGPKEKLKQTEYTQPAIFLHSVALYKKLDANPDMVAGHSLGEFSALVACGAVDFEDALKIVRRRGELMQQAGEENPGTMAAVIGMDDDIVERICEQATEETGKEVVAANYNCPGQLVISGDADAIQKAVDLLKEEGCRLAKILEVSGAFHSSLMQPAYDGLKESLEALDISEPDCPIYSNYTAEPTTDPEEIRSNLLNQLLNPVRWTQTLKNMHKNDAESFIEVGPGKVLQGLVKRTLDDVKISGLQ</sequence>
<accession>A0A6M1T6V1</accession>
<evidence type="ECO:0000313" key="10">
    <source>
        <dbReference type="Proteomes" id="UP000479132"/>
    </source>
</evidence>
<evidence type="ECO:0000256" key="1">
    <source>
        <dbReference type="ARBA" id="ARBA00013258"/>
    </source>
</evidence>
<dbReference type="GO" id="GO:0005829">
    <property type="term" value="C:cytosol"/>
    <property type="evidence" value="ECO:0007669"/>
    <property type="project" value="TreeGrafter"/>
</dbReference>
<comment type="similarity">
    <text evidence="6">Belongs to the fabD family.</text>
</comment>
<dbReference type="InterPro" id="IPR050858">
    <property type="entry name" value="Mal-CoA-ACP_Trans/PKS_FabD"/>
</dbReference>
<dbReference type="AlphaFoldDB" id="A0A6M1T6V1"/>
<feature type="active site" evidence="7">
    <location>
        <position position="87"/>
    </location>
</feature>
<protein>
    <recommendedName>
        <fullName evidence="2 6">Malonyl CoA-acyl carrier protein transacylase</fullName>
        <ecNumber evidence="1 6">2.3.1.39</ecNumber>
    </recommendedName>
</protein>
<evidence type="ECO:0000256" key="5">
    <source>
        <dbReference type="ARBA" id="ARBA00048462"/>
    </source>
</evidence>
<comment type="catalytic activity">
    <reaction evidence="5 6">
        <text>holo-[ACP] + malonyl-CoA = malonyl-[ACP] + CoA</text>
        <dbReference type="Rhea" id="RHEA:41792"/>
        <dbReference type="Rhea" id="RHEA-COMP:9623"/>
        <dbReference type="Rhea" id="RHEA-COMP:9685"/>
        <dbReference type="ChEBI" id="CHEBI:57287"/>
        <dbReference type="ChEBI" id="CHEBI:57384"/>
        <dbReference type="ChEBI" id="CHEBI:64479"/>
        <dbReference type="ChEBI" id="CHEBI:78449"/>
        <dbReference type="EC" id="2.3.1.39"/>
    </reaction>
</comment>
<keyword evidence="10" id="KW-1185">Reference proteome</keyword>
<dbReference type="GO" id="GO:0006633">
    <property type="term" value="P:fatty acid biosynthetic process"/>
    <property type="evidence" value="ECO:0007669"/>
    <property type="project" value="TreeGrafter"/>
</dbReference>
<dbReference type="InterPro" id="IPR001227">
    <property type="entry name" value="Ac_transferase_dom_sf"/>
</dbReference>
<dbReference type="Proteomes" id="UP000479132">
    <property type="component" value="Unassembled WGS sequence"/>
</dbReference>
<dbReference type="InterPro" id="IPR014043">
    <property type="entry name" value="Acyl_transferase_dom"/>
</dbReference>
<keyword evidence="3 6" id="KW-0808">Transferase</keyword>
<dbReference type="Pfam" id="PF00698">
    <property type="entry name" value="Acyl_transf_1"/>
    <property type="match status" value="1"/>
</dbReference>
<organism evidence="9 10">
    <name type="scientific">Fodinibius halophilus</name>
    <dbReference type="NCBI Taxonomy" id="1736908"/>
    <lineage>
        <taxon>Bacteria</taxon>
        <taxon>Pseudomonadati</taxon>
        <taxon>Balneolota</taxon>
        <taxon>Balneolia</taxon>
        <taxon>Balneolales</taxon>
        <taxon>Balneolaceae</taxon>
        <taxon>Fodinibius</taxon>
    </lineage>
</organism>
<dbReference type="PANTHER" id="PTHR42681:SF1">
    <property type="entry name" value="MALONYL-COA-ACYL CARRIER PROTEIN TRANSACYLASE, MITOCHONDRIAL"/>
    <property type="match status" value="1"/>
</dbReference>
<evidence type="ECO:0000259" key="8">
    <source>
        <dbReference type="SMART" id="SM00827"/>
    </source>
</evidence>
<keyword evidence="4 6" id="KW-0012">Acyltransferase</keyword>
<comment type="caution">
    <text evidence="9">The sequence shown here is derived from an EMBL/GenBank/DDBJ whole genome shotgun (WGS) entry which is preliminary data.</text>
</comment>
<dbReference type="SUPFAM" id="SSF52151">
    <property type="entry name" value="FabD/lysophospholipase-like"/>
    <property type="match status" value="1"/>
</dbReference>
<evidence type="ECO:0000313" key="9">
    <source>
        <dbReference type="EMBL" id="NGP86934.1"/>
    </source>
</evidence>
<evidence type="ECO:0000256" key="4">
    <source>
        <dbReference type="ARBA" id="ARBA00023315"/>
    </source>
</evidence>
<reference evidence="9 10" key="1">
    <citation type="submission" date="2020-02" db="EMBL/GenBank/DDBJ databases">
        <title>Aliifodinibius halophilus 2W32, complete genome.</title>
        <authorList>
            <person name="Li Y."/>
            <person name="Wu S."/>
        </authorList>
    </citation>
    <scope>NUCLEOTIDE SEQUENCE [LARGE SCALE GENOMIC DNA]</scope>
    <source>
        <strain evidence="9 10">2W32</strain>
    </source>
</reference>
<dbReference type="PANTHER" id="PTHR42681">
    <property type="entry name" value="MALONYL-COA-ACYL CARRIER PROTEIN TRANSACYLASE, MITOCHONDRIAL"/>
    <property type="match status" value="1"/>
</dbReference>
<dbReference type="RefSeq" id="WP_165265207.1">
    <property type="nucleotide sequence ID" value="NZ_JAALLS010000001.1"/>
</dbReference>
<dbReference type="EC" id="2.3.1.39" evidence="1 6"/>
<dbReference type="GO" id="GO:0004314">
    <property type="term" value="F:[acyl-carrier-protein] S-malonyltransferase activity"/>
    <property type="evidence" value="ECO:0007669"/>
    <property type="project" value="UniProtKB-EC"/>
</dbReference>
<dbReference type="InterPro" id="IPR024925">
    <property type="entry name" value="Malonyl_CoA-ACP_transAc"/>
</dbReference>
<gene>
    <name evidence="9" type="primary">fabD</name>
    <name evidence="9" type="ORF">G3569_01105</name>
</gene>
<evidence type="ECO:0000256" key="3">
    <source>
        <dbReference type="ARBA" id="ARBA00022679"/>
    </source>
</evidence>
<name>A0A6M1T6V1_9BACT</name>
<evidence type="ECO:0000256" key="6">
    <source>
        <dbReference type="PIRNR" id="PIRNR000446"/>
    </source>
</evidence>
<dbReference type="PIRSF" id="PIRSF000446">
    <property type="entry name" value="Mct"/>
    <property type="match status" value="1"/>
</dbReference>
<feature type="domain" description="Malonyl-CoA:ACP transacylase (MAT)" evidence="8">
    <location>
        <begin position="6"/>
        <end position="292"/>
    </location>
</feature>